<dbReference type="Pfam" id="PF06182">
    <property type="entry name" value="ABC2_membrane_6"/>
    <property type="match status" value="1"/>
</dbReference>
<keyword evidence="1" id="KW-0472">Membrane</keyword>
<feature type="transmembrane region" description="Helical" evidence="1">
    <location>
        <begin position="210"/>
        <end position="229"/>
    </location>
</feature>
<gene>
    <name evidence="2" type="ORF">J2Z70_003095</name>
</gene>
<evidence type="ECO:0000313" key="2">
    <source>
        <dbReference type="EMBL" id="MBP2112941.1"/>
    </source>
</evidence>
<dbReference type="PANTHER" id="PTHR36833:SF2">
    <property type="entry name" value="SLR0610 PROTEIN"/>
    <property type="match status" value="1"/>
</dbReference>
<keyword evidence="3" id="KW-1185">Reference proteome</keyword>
<feature type="transmembrane region" description="Helical" evidence="1">
    <location>
        <begin position="151"/>
        <end position="171"/>
    </location>
</feature>
<dbReference type="EMBL" id="JAGGLV010000009">
    <property type="protein sequence ID" value="MBP2112941.1"/>
    <property type="molecule type" value="Genomic_DNA"/>
</dbReference>
<proteinExistence type="predicted"/>
<comment type="caution">
    <text evidence="2">The sequence shown here is derived from an EMBL/GenBank/DDBJ whole genome shotgun (WGS) entry which is preliminary data.</text>
</comment>
<dbReference type="Proteomes" id="UP000773462">
    <property type="component" value="Unassembled WGS sequence"/>
</dbReference>
<reference evidence="2 3" key="1">
    <citation type="submission" date="2021-03" db="EMBL/GenBank/DDBJ databases">
        <title>Genomic Encyclopedia of Type Strains, Phase IV (KMG-IV): sequencing the most valuable type-strain genomes for metagenomic binning, comparative biology and taxonomic classification.</title>
        <authorList>
            <person name="Goeker M."/>
        </authorList>
    </citation>
    <scope>NUCLEOTIDE SEQUENCE [LARGE SCALE GENOMIC DNA]</scope>
    <source>
        <strain evidence="2 3">DSM 101953</strain>
    </source>
</reference>
<protein>
    <submittedName>
        <fullName evidence="2">ABC-2 type transport system permease protein</fullName>
    </submittedName>
</protein>
<name>A0ABS4NU06_9BACL</name>
<dbReference type="PANTHER" id="PTHR36833">
    <property type="entry name" value="SLR0610 PROTEIN-RELATED"/>
    <property type="match status" value="1"/>
</dbReference>
<accession>A0ABS4NU06</accession>
<feature type="transmembrane region" description="Helical" evidence="1">
    <location>
        <begin position="235"/>
        <end position="255"/>
    </location>
</feature>
<organism evidence="2 3">
    <name type="scientific">Paenibacillus silagei</name>
    <dbReference type="NCBI Taxonomy" id="1670801"/>
    <lineage>
        <taxon>Bacteria</taxon>
        <taxon>Bacillati</taxon>
        <taxon>Bacillota</taxon>
        <taxon>Bacilli</taxon>
        <taxon>Bacillales</taxon>
        <taxon>Paenibacillaceae</taxon>
        <taxon>Paenibacillus</taxon>
    </lineage>
</organism>
<keyword evidence="1" id="KW-1133">Transmembrane helix</keyword>
<keyword evidence="1" id="KW-0812">Transmembrane</keyword>
<sequence>MLKSLRKYGFIYSLFIKNSLMSQMEYRVNFLMGLLVETSYLFAKFLYVIIVYEAGLTLDGVPIDAILLFIGTYTLMTGIYWGLFAINFVQIPEHVRTGSLDILLTKPISLQFMMTLRNVDFGLAIPNVLGGVTMVVVGWRRLGLPADAASIGGFIFFLVLGLFVTYTLFLIPQLLSFWFIQIAAVNDISNGLFELNNMPMMIYSKWIQRIGIFIIPVLLITNFSPLFVLDRLHPGLFLWVILSPILLLGITRWIWSKAIRNYNSSGG</sequence>
<feature type="transmembrane region" description="Helical" evidence="1">
    <location>
        <begin position="66"/>
        <end position="89"/>
    </location>
</feature>
<evidence type="ECO:0000256" key="1">
    <source>
        <dbReference type="SAM" id="Phobius"/>
    </source>
</evidence>
<dbReference type="InterPro" id="IPR010390">
    <property type="entry name" value="ABC-2_transporter-like"/>
</dbReference>
<evidence type="ECO:0000313" key="3">
    <source>
        <dbReference type="Proteomes" id="UP000773462"/>
    </source>
</evidence>
<feature type="transmembrane region" description="Helical" evidence="1">
    <location>
        <begin position="30"/>
        <end position="54"/>
    </location>
</feature>
<feature type="transmembrane region" description="Helical" evidence="1">
    <location>
        <begin position="121"/>
        <end position="139"/>
    </location>
</feature>